<gene>
    <name evidence="1" type="ORF">BpHYR1_054525</name>
</gene>
<keyword evidence="2" id="KW-1185">Reference proteome</keyword>
<dbReference type="EMBL" id="REGN01002147">
    <property type="protein sequence ID" value="RNA29960.1"/>
    <property type="molecule type" value="Genomic_DNA"/>
</dbReference>
<comment type="caution">
    <text evidence="1">The sequence shown here is derived from an EMBL/GenBank/DDBJ whole genome shotgun (WGS) entry which is preliminary data.</text>
</comment>
<name>A0A3M7S2V1_BRAPC</name>
<organism evidence="1 2">
    <name type="scientific">Brachionus plicatilis</name>
    <name type="common">Marine rotifer</name>
    <name type="synonym">Brachionus muelleri</name>
    <dbReference type="NCBI Taxonomy" id="10195"/>
    <lineage>
        <taxon>Eukaryota</taxon>
        <taxon>Metazoa</taxon>
        <taxon>Spiralia</taxon>
        <taxon>Gnathifera</taxon>
        <taxon>Rotifera</taxon>
        <taxon>Eurotatoria</taxon>
        <taxon>Monogononta</taxon>
        <taxon>Pseudotrocha</taxon>
        <taxon>Ploima</taxon>
        <taxon>Brachionidae</taxon>
        <taxon>Brachionus</taxon>
    </lineage>
</organism>
<dbReference type="Proteomes" id="UP000276133">
    <property type="component" value="Unassembled WGS sequence"/>
</dbReference>
<proteinExistence type="predicted"/>
<accession>A0A3M7S2V1</accession>
<dbReference type="AlphaFoldDB" id="A0A3M7S2V1"/>
<sequence length="90" mass="10862">MLLIFGRKKIKFLEKLEIKLILFEIRKFYRCSWCLAEQKLNKHANSNLEGNCIRNRFLKRRQEKILIIDDLIDFCAPFGANENRPCDRFL</sequence>
<protein>
    <submittedName>
        <fullName evidence="1">Uncharacterized protein</fullName>
    </submittedName>
</protein>
<reference evidence="1 2" key="1">
    <citation type="journal article" date="2018" name="Sci. Rep.">
        <title>Genomic signatures of local adaptation to the degree of environmental predictability in rotifers.</title>
        <authorList>
            <person name="Franch-Gras L."/>
            <person name="Hahn C."/>
            <person name="Garcia-Roger E.M."/>
            <person name="Carmona M.J."/>
            <person name="Serra M."/>
            <person name="Gomez A."/>
        </authorList>
    </citation>
    <scope>NUCLEOTIDE SEQUENCE [LARGE SCALE GENOMIC DNA]</scope>
    <source>
        <strain evidence="1">HYR1</strain>
    </source>
</reference>
<evidence type="ECO:0000313" key="1">
    <source>
        <dbReference type="EMBL" id="RNA29960.1"/>
    </source>
</evidence>
<evidence type="ECO:0000313" key="2">
    <source>
        <dbReference type="Proteomes" id="UP000276133"/>
    </source>
</evidence>